<feature type="region of interest" description="Disordered" evidence="10">
    <location>
        <begin position="810"/>
        <end position="843"/>
    </location>
</feature>
<feature type="compositionally biased region" description="Basic and acidic residues" evidence="10">
    <location>
        <begin position="812"/>
        <end position="843"/>
    </location>
</feature>
<keyword evidence="4" id="KW-0539">Nucleus</keyword>
<evidence type="ECO:0000259" key="12">
    <source>
        <dbReference type="Pfam" id="PF10433"/>
    </source>
</evidence>
<feature type="domain" description="RSE1/DDB1/CPSF1 first beta-propeller" evidence="12">
    <location>
        <begin position="59"/>
        <end position="399"/>
    </location>
</feature>
<comment type="subcellular location">
    <subcellularLocation>
        <location evidence="1">Nucleus</location>
    </subcellularLocation>
</comment>
<dbReference type="Gene3D" id="2.130.10.10">
    <property type="entry name" value="YVTN repeat-like/Quinoprotein amine dehydrogenase"/>
    <property type="match status" value="3"/>
</dbReference>
<evidence type="ECO:0000259" key="11">
    <source>
        <dbReference type="Pfam" id="PF03178"/>
    </source>
</evidence>
<evidence type="ECO:0000256" key="2">
    <source>
        <dbReference type="ARBA" id="ARBA00022664"/>
    </source>
</evidence>
<proteinExistence type="inferred from homology"/>
<dbReference type="GO" id="GO:0006397">
    <property type="term" value="P:mRNA processing"/>
    <property type="evidence" value="ECO:0007669"/>
    <property type="project" value="UniProtKB-KW"/>
</dbReference>
<evidence type="ECO:0000313" key="14">
    <source>
        <dbReference type="EMBL" id="UMM31086.1"/>
    </source>
</evidence>
<dbReference type="Pfam" id="PF23726">
    <property type="entry name" value="Beta-prop_RSE1_2nd"/>
    <property type="match status" value="1"/>
</dbReference>
<evidence type="ECO:0000256" key="9">
    <source>
        <dbReference type="ARBA" id="ARBA00075495"/>
    </source>
</evidence>
<evidence type="ECO:0000256" key="3">
    <source>
        <dbReference type="ARBA" id="ARBA00022884"/>
    </source>
</evidence>
<evidence type="ECO:0000259" key="13">
    <source>
        <dbReference type="Pfam" id="PF23726"/>
    </source>
</evidence>
<evidence type="ECO:0000256" key="1">
    <source>
        <dbReference type="ARBA" id="ARBA00004123"/>
    </source>
</evidence>
<comment type="subunit">
    <text evidence="7">CPSF is a heterotetramer composed of four distinct subunits 160 (cpsf-1), 100 (cpsf-2), 70 (cpsf-3), and 30 kDa (cpsf-4).</text>
</comment>
<organism evidence="14 15">
    <name type="scientific">Caenorhabditis briggsae</name>
    <dbReference type="NCBI Taxonomy" id="6238"/>
    <lineage>
        <taxon>Eukaryota</taxon>
        <taxon>Metazoa</taxon>
        <taxon>Ecdysozoa</taxon>
        <taxon>Nematoda</taxon>
        <taxon>Chromadorea</taxon>
        <taxon>Rhabditida</taxon>
        <taxon>Rhabditina</taxon>
        <taxon>Rhabditomorpha</taxon>
        <taxon>Rhabditoidea</taxon>
        <taxon>Rhabditidae</taxon>
        <taxon>Peloderinae</taxon>
        <taxon>Caenorhabditis</taxon>
    </lineage>
</organism>
<protein>
    <recommendedName>
        <fullName evidence="8">Probable cleavage and polyadenylation specificity factor subunit 1</fullName>
    </recommendedName>
    <alternativeName>
        <fullName evidence="9">Cleavage and polyadenylation specificity factor 160 kDa subunit</fullName>
    </alternativeName>
</protein>
<reference evidence="14 15" key="1">
    <citation type="submission" date="2022-04" db="EMBL/GenBank/DDBJ databases">
        <title>Chromosome-level reference genomes for two strains of Caenorhabditis briggsae: an improved platform for comparative genomics.</title>
        <authorList>
            <person name="Stevens L."/>
            <person name="Andersen E."/>
        </authorList>
    </citation>
    <scope>NUCLEOTIDE SEQUENCE [LARGE SCALE GENOMIC DNA]</scope>
    <source>
        <strain evidence="14">VX34</strain>
        <tissue evidence="14">Whole-organism</tissue>
    </source>
</reference>
<comment type="similarity">
    <text evidence="5">Belongs to the CPSF1 family.</text>
</comment>
<keyword evidence="15" id="KW-1185">Reference proteome</keyword>
<dbReference type="FunFam" id="2.130.10.10:FF:002090">
    <property type="entry name" value="Probable cleavage and polyadenylation specificity factor subunit 1"/>
    <property type="match status" value="1"/>
</dbReference>
<feature type="domain" description="RSE1/DDB1/CPSF1 C-terminal" evidence="11">
    <location>
        <begin position="1080"/>
        <end position="1420"/>
    </location>
</feature>
<evidence type="ECO:0000256" key="4">
    <source>
        <dbReference type="ARBA" id="ARBA00023242"/>
    </source>
</evidence>
<dbReference type="PANTHER" id="PTHR10644">
    <property type="entry name" value="DNA REPAIR/RNA PROCESSING CPSF FAMILY"/>
    <property type="match status" value="1"/>
</dbReference>
<evidence type="ECO:0000256" key="7">
    <source>
        <dbReference type="ARBA" id="ARBA00064622"/>
    </source>
</evidence>
<keyword evidence="3" id="KW-0694">RNA-binding</keyword>
<accession>A0AAE9EY90</accession>
<dbReference type="Pfam" id="PF03178">
    <property type="entry name" value="CPSF_A"/>
    <property type="match status" value="1"/>
</dbReference>
<evidence type="ECO:0000256" key="5">
    <source>
        <dbReference type="ARBA" id="ARBA00038446"/>
    </source>
</evidence>
<dbReference type="GO" id="GO:0003723">
    <property type="term" value="F:RNA binding"/>
    <property type="evidence" value="ECO:0007669"/>
    <property type="project" value="UniProtKB-KW"/>
</dbReference>
<dbReference type="Gene3D" id="3.30.420.10">
    <property type="entry name" value="Ribonuclease H-like superfamily/Ribonuclease H"/>
    <property type="match status" value="1"/>
</dbReference>
<evidence type="ECO:0000256" key="10">
    <source>
        <dbReference type="SAM" id="MobiDB-lite"/>
    </source>
</evidence>
<evidence type="ECO:0000256" key="6">
    <source>
        <dbReference type="ARBA" id="ARBA00055487"/>
    </source>
</evidence>
<dbReference type="InterPro" id="IPR036397">
    <property type="entry name" value="RNaseH_sf"/>
</dbReference>
<dbReference type="FunFam" id="2.130.10.10:FF:001385">
    <property type="entry name" value="Probable cleavage and polyadenylation specificity factor subunit 1"/>
    <property type="match status" value="1"/>
</dbReference>
<dbReference type="GO" id="GO:0005634">
    <property type="term" value="C:nucleus"/>
    <property type="evidence" value="ECO:0007669"/>
    <property type="project" value="UniProtKB-SubCell"/>
</dbReference>
<comment type="function">
    <text evidence="6">CPSF plays a key role in pre-mRNA 3'-end formation, recognizing the AAUAAA signal sequence and interacting with poly(A)polymerase and other factors to bring about cleavage and poly(A) addition. This subunit is involved in the RNA recognition step of the polyadenylation reaction.</text>
</comment>
<name>A0AAE9EY90_CAEBR</name>
<dbReference type="InterPro" id="IPR050358">
    <property type="entry name" value="RSE1/DDB1/CFT1"/>
</dbReference>
<dbReference type="InterPro" id="IPR004871">
    <property type="entry name" value="RSE1/DDB1/CPSF1_C"/>
</dbReference>
<dbReference type="InterPro" id="IPR058543">
    <property type="entry name" value="Beta-prop_RSE1/DDB1/CPSF1_2nd"/>
</dbReference>
<dbReference type="Proteomes" id="UP000829354">
    <property type="component" value="Chromosome IV"/>
</dbReference>
<dbReference type="EMBL" id="CP092623">
    <property type="protein sequence ID" value="UMM31086.1"/>
    <property type="molecule type" value="Genomic_DNA"/>
</dbReference>
<dbReference type="InterPro" id="IPR018846">
    <property type="entry name" value="Beta-prop_RSE1/DDB1/CPSF1_1st"/>
</dbReference>
<dbReference type="InterPro" id="IPR015943">
    <property type="entry name" value="WD40/YVTN_repeat-like_dom_sf"/>
</dbReference>
<keyword evidence="2" id="KW-0507">mRNA processing</keyword>
<gene>
    <name evidence="14" type="ORF">L5515_012707</name>
</gene>
<feature type="domain" description="RSE1/DDB1/CPSF1 second beta-propeller" evidence="13">
    <location>
        <begin position="497"/>
        <end position="1007"/>
    </location>
</feature>
<evidence type="ECO:0000256" key="8">
    <source>
        <dbReference type="ARBA" id="ARBA00072411"/>
    </source>
</evidence>
<dbReference type="Pfam" id="PF10433">
    <property type="entry name" value="Beta-prop_RSE1_1st"/>
    <property type="match status" value="1"/>
</dbReference>
<sequence length="1555" mass="175253">MYGYLRETDDSTAINYSAYGKFLPGENTGFQLLTIGAKFLRIFRVNPYVLKEPGEDNEEWQQKTKLECMFSCRLLNKCQSVAVARVPQLPDQDSILMTFDDAKLSIVAVNEKERNMQTISLHAFENEYLRDGFTTYFNPPIVRTDPANRCAASLVYGKHIAILPFHENSKRILSYIIPLKQIDPRLDNVADMVFLEGYYEPTILFLYEPLQTTPGRACVRYDTMCIMGVSVNIVDRQFAVVWQTANLPMDCNSLLSIPKPLGGAVVFGSNTIVYLNQAVPPCGIVLNSCYDGFTKFPLKDMKHLKMTLDCSTSVYMEDGRIAVGSREGDLYLLRLVTSSGGATVKSLEFSKVCDTSIAFTLTVCAPGHLFVGSRLGDSQLLEYTLLKVTKESAKKQRLEQQNPSEIELDEDDIELYGGAIEMQQNDDDEQISESLQFRELDRLLNVGPVKSMCFGRPNYMSNDLIDAKRKDPVFDLVTASGHGKNGALCVHQRSMRPEIITSSLLEGAEQLWAVGRKENESHKYLIVSRVRSTLILELGEELVELEEQLFVTNEPTVAAGELLQGALAVQVTSTCIALVTDGQQMQEVHIDSNFPVVQASIVDPYVAVLTQNGRPLLYELAMEPYVHLREVNVNETSFATFSEQISTQLTSVSIYSDASQIMKKNTVDGRDEKPENAAENGHHVAVPKFKKEIPDDDAMLYGEDDDFLYGDAEEDEPMVAAESGESSTRLQNTRKRKRLGHDAIMSSRGGEQSDAIDPTRTYSSITHWLVVAHDNGRITIHSLPDLELVYQIGRFSNVPELLVDMTVEEEEKEKKAKQTAAQEKEKETEKKKDDAKNEEDQVNSEMKKLCEKVVEAQIVGMGINQAHPVLIAIIDEEVVLYEMFASYNPQPGHLGVAFRKLPHFIGLRTSPYVNIDGKRAPFEMEMEHGKRYTLIHPFERISSINNGVMIGGAVPTLLVYGAWGGMQTHQMTIDGSIKAFTPFNNENVLHGFVYMTQQKSELRIARMHPDFDYDMPYPVKKIEVGKTVHNVRYLMNSDIYAVVSSVPKPSNKIWVVMNDDKQEEIHEKDENFVLPAPPKYTLNLFSSQDWAAVPNTEFEFEDMEAVTAMEDVPLKSESRYGGLDTYLALATVNNYGEEVLVRGRIILCEVIEVVPEPGQPTSNRKIKVLYDKEQKGPVTGLCAINGLLLSGMGQKVFIWQFKDNDLMGISFLDMHYYVYQLHSIRTIALALDARESMSLIRFQEENKAMSIASRDDRKCAQAPMASEFLVDGMHIGFLLSDEHGNITLFSYSPEAPESNGGERLTVKAAINIGTNINAFLRVKGHTSLLDISSPEERENIEQRMNTIFGSLDGSFGYIRPLTEKSYRRLHFLQTFIGSVTPQIAGLHIKGARSSKPSQPIVNGRNARNLIDGDVVEQYLHLSVYDKTDLARRKNDLWIEVQDFFKRNGGRKELLRYEVDEYAASLGVRIVRLPPYHCQFSPIELVWHQLKDYLRNSGKTSDKLDVVRERAINYLKNKSESEILFTYEHVKDIEDGIKCVMEIDEKDSDDSDSDTD</sequence>
<evidence type="ECO:0000313" key="15">
    <source>
        <dbReference type="Proteomes" id="UP000829354"/>
    </source>
</evidence>